<comment type="caution">
    <text evidence="1">The sequence shown here is derived from an EMBL/GenBank/DDBJ whole genome shotgun (WGS) entry which is preliminary data.</text>
</comment>
<evidence type="ECO:0000313" key="2">
    <source>
        <dbReference type="Proteomes" id="UP000268857"/>
    </source>
</evidence>
<dbReference type="OrthoDB" id="530474at2"/>
<accession>A0A3S0ZWS8</accession>
<evidence type="ECO:0000313" key="1">
    <source>
        <dbReference type="EMBL" id="RUR81815.1"/>
    </source>
</evidence>
<dbReference type="STRING" id="211165.GCA_000317285_04199"/>
<dbReference type="EMBL" id="RSCJ01000009">
    <property type="protein sequence ID" value="RUR81815.1"/>
    <property type="molecule type" value="Genomic_DNA"/>
</dbReference>
<dbReference type="Proteomes" id="UP000268857">
    <property type="component" value="Unassembled WGS sequence"/>
</dbReference>
<organism evidence="1 2">
    <name type="scientific">Chlorogloeopsis fritschii PCC 6912</name>
    <dbReference type="NCBI Taxonomy" id="211165"/>
    <lineage>
        <taxon>Bacteria</taxon>
        <taxon>Bacillati</taxon>
        <taxon>Cyanobacteriota</taxon>
        <taxon>Cyanophyceae</taxon>
        <taxon>Nostocales</taxon>
        <taxon>Chlorogloeopsidaceae</taxon>
        <taxon>Chlorogloeopsis</taxon>
    </lineage>
</organism>
<protein>
    <submittedName>
        <fullName evidence="1">Uncharacterized protein</fullName>
    </submittedName>
</protein>
<gene>
    <name evidence="1" type="ORF">PCC6912_26840</name>
</gene>
<sequence length="122" mass="13700">MLKLTYTKNSFNLDYLNIPLENWVNQRVNLALTTGTNIYMEPSTAAFLLPTESSLLAILEKLAQANLIEFCFCDSSWLEVTLKGIWITSTANSETGVFLTNLTPSVELLLQQLSQKQQLCHA</sequence>
<dbReference type="InterPro" id="IPR054664">
    <property type="entry name" value="Alr0857-like"/>
</dbReference>
<proteinExistence type="predicted"/>
<dbReference type="NCBIfam" id="NF045647">
    <property type="entry name" value="alr0857_fam"/>
    <property type="match status" value="1"/>
</dbReference>
<dbReference type="AlphaFoldDB" id="A0A3S0ZWS8"/>
<name>A0A3S0ZWS8_CHLFR</name>
<reference evidence="1 2" key="1">
    <citation type="journal article" date="2019" name="Genome Biol. Evol.">
        <title>Day and night: Metabolic profiles and evolutionary relationships of six axenic non-marine cyanobacteria.</title>
        <authorList>
            <person name="Will S.E."/>
            <person name="Henke P."/>
            <person name="Boedeker C."/>
            <person name="Huang S."/>
            <person name="Brinkmann H."/>
            <person name="Rohde M."/>
            <person name="Jarek M."/>
            <person name="Friedl T."/>
            <person name="Seufert S."/>
            <person name="Schumacher M."/>
            <person name="Overmann J."/>
            <person name="Neumann-Schaal M."/>
            <person name="Petersen J."/>
        </authorList>
    </citation>
    <scope>NUCLEOTIDE SEQUENCE [LARGE SCALE GENOMIC DNA]</scope>
    <source>
        <strain evidence="1 2">PCC 6912</strain>
    </source>
</reference>
<keyword evidence="2" id="KW-1185">Reference proteome</keyword>
<dbReference type="RefSeq" id="WP_016875242.1">
    <property type="nucleotide sequence ID" value="NZ_AJLN01000104.1"/>
</dbReference>